<comment type="subcellular location">
    <subcellularLocation>
        <location evidence="1">Cytoplasm</location>
    </subcellularLocation>
</comment>
<feature type="region of interest" description="Disordered" evidence="8">
    <location>
        <begin position="617"/>
        <end position="637"/>
    </location>
</feature>
<feature type="region of interest" description="Disordered" evidence="8">
    <location>
        <begin position="380"/>
        <end position="420"/>
    </location>
</feature>
<dbReference type="OMA" id="HQQNINA"/>
<gene>
    <name evidence="11" type="ORF">EAI_02812</name>
</gene>
<evidence type="ECO:0000256" key="4">
    <source>
        <dbReference type="ARBA" id="ARBA00022771"/>
    </source>
</evidence>
<feature type="coiled-coil region" evidence="7">
    <location>
        <begin position="221"/>
        <end position="255"/>
    </location>
</feature>
<protein>
    <submittedName>
        <fullName evidence="11">Zinc finger protein DZIP1L</fullName>
    </submittedName>
</protein>
<dbReference type="InterPro" id="IPR032714">
    <property type="entry name" value="DZIP1_N"/>
</dbReference>
<keyword evidence="4" id="KW-0863">Zinc-finger</keyword>
<feature type="compositionally biased region" description="Polar residues" evidence="8">
    <location>
        <begin position="380"/>
        <end position="396"/>
    </location>
</feature>
<dbReference type="GO" id="GO:0008270">
    <property type="term" value="F:zinc ion binding"/>
    <property type="evidence" value="ECO:0007669"/>
    <property type="project" value="UniProtKB-KW"/>
</dbReference>
<dbReference type="InterPro" id="IPR058883">
    <property type="entry name" value="DZIP1_dom"/>
</dbReference>
<keyword evidence="3" id="KW-0479">Metal-binding</keyword>
<dbReference type="GO" id="GO:0005737">
    <property type="term" value="C:cytoplasm"/>
    <property type="evidence" value="ECO:0007669"/>
    <property type="project" value="UniProtKB-SubCell"/>
</dbReference>
<evidence type="ECO:0000256" key="5">
    <source>
        <dbReference type="ARBA" id="ARBA00022833"/>
    </source>
</evidence>
<dbReference type="AlphaFoldDB" id="E2BV30"/>
<feature type="domain" description="Cilium assembly protein DZIP1 N-terminal" evidence="9">
    <location>
        <begin position="27"/>
        <end position="143"/>
    </location>
</feature>
<dbReference type="OrthoDB" id="515971at2759"/>
<dbReference type="GO" id="GO:0036064">
    <property type="term" value="C:ciliary basal body"/>
    <property type="evidence" value="ECO:0007669"/>
    <property type="project" value="TreeGrafter"/>
</dbReference>
<dbReference type="PANTHER" id="PTHR21502:SF3">
    <property type="entry name" value="CILIUM ASSEMBLY PROTEIN DZIP1L"/>
    <property type="match status" value="1"/>
</dbReference>
<evidence type="ECO:0000256" key="2">
    <source>
        <dbReference type="ARBA" id="ARBA00022490"/>
    </source>
</evidence>
<proteinExistence type="predicted"/>
<evidence type="ECO:0000256" key="7">
    <source>
        <dbReference type="SAM" id="Coils"/>
    </source>
</evidence>
<evidence type="ECO:0000256" key="3">
    <source>
        <dbReference type="ARBA" id="ARBA00022723"/>
    </source>
</evidence>
<organism evidence="12">
    <name type="scientific">Harpegnathos saltator</name>
    <name type="common">Jerdon's jumping ant</name>
    <dbReference type="NCBI Taxonomy" id="610380"/>
    <lineage>
        <taxon>Eukaryota</taxon>
        <taxon>Metazoa</taxon>
        <taxon>Ecdysozoa</taxon>
        <taxon>Arthropoda</taxon>
        <taxon>Hexapoda</taxon>
        <taxon>Insecta</taxon>
        <taxon>Pterygota</taxon>
        <taxon>Neoptera</taxon>
        <taxon>Endopterygota</taxon>
        <taxon>Hymenoptera</taxon>
        <taxon>Apocrita</taxon>
        <taxon>Aculeata</taxon>
        <taxon>Formicoidea</taxon>
        <taxon>Formicidae</taxon>
        <taxon>Ponerinae</taxon>
        <taxon>Ponerini</taxon>
        <taxon>Harpegnathos</taxon>
    </lineage>
</organism>
<evidence type="ECO:0000259" key="10">
    <source>
        <dbReference type="Pfam" id="PF25977"/>
    </source>
</evidence>
<evidence type="ECO:0000256" key="1">
    <source>
        <dbReference type="ARBA" id="ARBA00004496"/>
    </source>
</evidence>
<dbReference type="STRING" id="610380.E2BV30"/>
<sequence length="962" mass="110298">MAFSFRIGTNWCHDFPKLARESGFYFNMHGSRVRVDWNRISAIDIDRVIRERDFSTIDENINNVIDYCLESEYDVKILDSNFVKLFRLAQLSVEYLLYCKQYLDHSVIILKDELRLKIEQNVGMKKEITTLQETVKNLKEKSKEKSKLIETRIGDSTGEIHKALREKEQNMNESILEANVKSLINQQEREIESLRSQLLEKLTPDIESMQMKLQTQENYWKAKLEDMAAQHHRDIERLTMELKMTQQTADRTKSEYQSKVYDLERLSIDQSNMLVEQGKQLNSLSREISSSQIQNNNHRAGEKDMVGKYHESPILKMRRDNVISHTKDNETYRKNSSNTGNNEIVIEEIGSESSREYSDRYMSNEKDIMKGKDTRSSIADLSENAKSNPKNSQRSETVIKMRDKVKHDTLKDVSEAKVRKSPNRSFHIKDLEDFPVNVIKKYNIERKRIFPTDNTKNNKRSEFSEKRSVSSMTESESSSSMSQSESDSENVTTNDDVTVKQYEVKSMMKSSDARRTLIPEDARTMLDNRLRDLGIDSEWQGIPAATFKQKMDIVRHQQGINAKKLPHYNRIKQKILEDVLRRISASREESEQTIKTKKSPLHKLVTHVRSKAVKALSSHIDSDERAPVRKTGNTTPSKLRLKQKIELLPRKYKDEETFENARNSPSIRNGSDVYISSKAASTQPRLIADHYKSTNRNISSASSVESSPKSIKQISSMKITVSDSNFRKVDSPIGRKQLTTSKLSENNDSDNTIAQQEETILSPKNNRSVLKATSGSVGNLVKKKVIFDLEDEETKAMTLGNNPGEKIQASDNDWSILNSSEARNYALQKEKSMSTGNIILKTSQSDKIAEISKKIQEQLTIARKPPVGSVETIFRSHVNLQNLTDYNARNQLLSSTSLPNTIPESLMQSFTSPEAKNNMLFPQPAPRTLKDKDLVAAQRENQMSPLKYSDLDSDIDEILQME</sequence>
<dbReference type="GO" id="GO:0060271">
    <property type="term" value="P:cilium assembly"/>
    <property type="evidence" value="ECO:0007669"/>
    <property type="project" value="TreeGrafter"/>
</dbReference>
<keyword evidence="12" id="KW-1185">Reference proteome</keyword>
<evidence type="ECO:0000256" key="8">
    <source>
        <dbReference type="SAM" id="MobiDB-lite"/>
    </source>
</evidence>
<evidence type="ECO:0000259" key="9">
    <source>
        <dbReference type="Pfam" id="PF13815"/>
    </source>
</evidence>
<reference evidence="11 12" key="1">
    <citation type="journal article" date="2010" name="Science">
        <title>Genomic comparison of the ants Camponotus floridanus and Harpegnathos saltator.</title>
        <authorList>
            <person name="Bonasio R."/>
            <person name="Zhang G."/>
            <person name="Ye C."/>
            <person name="Mutti N.S."/>
            <person name="Fang X."/>
            <person name="Qin N."/>
            <person name="Donahue G."/>
            <person name="Yang P."/>
            <person name="Li Q."/>
            <person name="Li C."/>
            <person name="Zhang P."/>
            <person name="Huang Z."/>
            <person name="Berger S.L."/>
            <person name="Reinberg D."/>
            <person name="Wang J."/>
            <person name="Liebig J."/>
        </authorList>
    </citation>
    <scope>NUCLEOTIDE SEQUENCE [LARGE SCALE GENOMIC DNA]</scope>
    <source>
        <strain evidence="11 12">R22 G/1</strain>
    </source>
</reference>
<feature type="region of interest" description="Disordered" evidence="8">
    <location>
        <begin position="452"/>
        <end position="516"/>
    </location>
</feature>
<dbReference type="PANTHER" id="PTHR21502">
    <property type="entry name" value="ZINC FINGER PROTEIN DZIP1"/>
    <property type="match status" value="1"/>
</dbReference>
<dbReference type="Pfam" id="PF13815">
    <property type="entry name" value="Dzip-like_N"/>
    <property type="match status" value="1"/>
</dbReference>
<keyword evidence="5" id="KW-0862">Zinc</keyword>
<accession>E2BV30</accession>
<dbReference type="Pfam" id="PF25977">
    <property type="entry name" value="DZIP1"/>
    <property type="match status" value="1"/>
</dbReference>
<feature type="coiled-coil region" evidence="7">
    <location>
        <begin position="121"/>
        <end position="151"/>
    </location>
</feature>
<name>E2BV30_HARSA</name>
<dbReference type="InterPro" id="IPR051241">
    <property type="entry name" value="DZIP_RILPL"/>
</dbReference>
<dbReference type="FunCoup" id="E2BV30">
    <property type="interactions" value="26"/>
</dbReference>
<dbReference type="InParanoid" id="E2BV30"/>
<dbReference type="Proteomes" id="UP000008237">
    <property type="component" value="Unassembled WGS sequence"/>
</dbReference>
<keyword evidence="6 7" id="KW-0175">Coiled coil</keyword>
<feature type="domain" description="Cilium assembly protein DZIP1" evidence="10">
    <location>
        <begin position="521"/>
        <end position="586"/>
    </location>
</feature>
<feature type="compositionally biased region" description="Basic and acidic residues" evidence="8">
    <location>
        <begin position="459"/>
        <end position="468"/>
    </location>
</feature>
<keyword evidence="2" id="KW-0963">Cytoplasm</keyword>
<evidence type="ECO:0000313" key="11">
    <source>
        <dbReference type="EMBL" id="EFN80461.1"/>
    </source>
</evidence>
<dbReference type="EMBL" id="GL450787">
    <property type="protein sequence ID" value="EFN80461.1"/>
    <property type="molecule type" value="Genomic_DNA"/>
</dbReference>
<feature type="compositionally biased region" description="Basic and acidic residues" evidence="8">
    <location>
        <begin position="397"/>
        <end position="418"/>
    </location>
</feature>
<evidence type="ECO:0000256" key="6">
    <source>
        <dbReference type="ARBA" id="ARBA00023054"/>
    </source>
</evidence>
<evidence type="ECO:0000313" key="12">
    <source>
        <dbReference type="Proteomes" id="UP000008237"/>
    </source>
</evidence>
<feature type="compositionally biased region" description="Low complexity" evidence="8">
    <location>
        <begin position="469"/>
        <end position="485"/>
    </location>
</feature>